<reference evidence="11" key="1">
    <citation type="submission" date="2021-03" db="EMBL/GenBank/DDBJ databases">
        <authorList>
            <person name="Tagirdzhanova G."/>
        </authorList>
    </citation>
    <scope>NUCLEOTIDE SEQUENCE</scope>
</reference>
<feature type="compositionally biased region" description="Basic and acidic residues" evidence="10">
    <location>
        <begin position="154"/>
        <end position="163"/>
    </location>
</feature>
<feature type="compositionally biased region" description="Basic residues" evidence="10">
    <location>
        <begin position="386"/>
        <end position="402"/>
    </location>
</feature>
<dbReference type="GO" id="GO:0006310">
    <property type="term" value="P:DNA recombination"/>
    <property type="evidence" value="ECO:0007669"/>
    <property type="project" value="UniProtKB-UniRule"/>
</dbReference>
<keyword evidence="11" id="KW-0540">Nuclease</keyword>
<feature type="region of interest" description="Disordered" evidence="10">
    <location>
        <begin position="370"/>
        <end position="409"/>
    </location>
</feature>
<proteinExistence type="inferred from homology"/>
<gene>
    <name evidence="9 11" type="primary">SLX4</name>
    <name evidence="11" type="ORF">HETSPECPRED_003803</name>
</gene>
<dbReference type="EMBL" id="CAJPDS010000022">
    <property type="protein sequence ID" value="CAF9918584.1"/>
    <property type="molecule type" value="Genomic_DNA"/>
</dbReference>
<dbReference type="HAMAP" id="MF_03110">
    <property type="entry name" value="Endonuc_su_Slx4"/>
    <property type="match status" value="1"/>
</dbReference>
<protein>
    <recommendedName>
        <fullName evidence="8 9">Structure-specific endonuclease subunit SLX4</fullName>
    </recommendedName>
</protein>
<accession>A0A8H3F7R4</accession>
<evidence type="ECO:0000313" key="12">
    <source>
        <dbReference type="Proteomes" id="UP000664521"/>
    </source>
</evidence>
<keyword evidence="11" id="KW-0255">Endonuclease</keyword>
<keyword evidence="12" id="KW-1185">Reference proteome</keyword>
<keyword evidence="6 9" id="KW-0234">DNA repair</keyword>
<feature type="compositionally biased region" description="Basic and acidic residues" evidence="10">
    <location>
        <begin position="370"/>
        <end position="385"/>
    </location>
</feature>
<feature type="compositionally biased region" description="Polar residues" evidence="10">
    <location>
        <begin position="287"/>
        <end position="300"/>
    </location>
</feature>
<feature type="compositionally biased region" description="Low complexity" evidence="10">
    <location>
        <begin position="730"/>
        <end position="745"/>
    </location>
</feature>
<feature type="compositionally biased region" description="Polar residues" evidence="10">
    <location>
        <begin position="746"/>
        <end position="758"/>
    </location>
</feature>
<keyword evidence="7 9" id="KW-0539">Nucleus</keyword>
<sequence length="871" mass="94284">MAAANAFVLLSSSPLPPTTTATQSKQHASLSSSPALPSPSELLSRKTSTSTSAMERISLSKEAVVSFASASSLIRRSQSADESTRTPGNGKTVAEASPVVSSAKEPMKKKVRRPVKDKMEPMKVKKSKGSAAKPTSARRKSKNHLPSTDIDPIPETRDRKSRESAQTTIKKGKVTKIGSVNGPFGESKLKSNAKRSSKIDNEPTEPLAEVKEAALLACSESQDFRPNDAIRRRNIWTPVQDTGNDFTIINHEEANTQAPLDQDTPAASTCMDHFDKLVGAYGYAPTSASLEESPKASRNPSGEALTKRRKVELITTSIFPPSEPNKTKRSKSPKKKPQTVTAKATAPFSNPDTTPVNNLIPYLTPGTKIKLGDRHVDHQPVEEKKRRSTMKSTSKTKAKSSRTAKASRQAAILLPPDKALERATEQELLFGTSSQLVRDDSPSFVRELQQAMRESESIAVDSPQVMDEGVAISVGSGSTNGSGLSLFTASRSLWSAATRDLNGSLHEAEVIDLSKTPRPPSSRTTDRSLELPAPIQTMQTLSKAGDATASADGWTNVDDIASPEHCQQQESKPDRRLHKSLAEAALKNRPKSRSPVKKSKAGETRPKPAGMPNYEGFTPSELEKQLKAYGFKAPKRREKQIAILESCWESKNRTALQALEPNVNKPQQRADQSGELDDAPKPANASPAKKKRGRPPKQAEVNITQNQNESASKPSPESKPRGRAKKVATEKTAPTKKPAKSPSKPRNSTSTSIPTAKQPSPPPSEIPDSDPEATPRAPAHPTLPSLDTSTDFVTLSSSATDSAPPTPLTHTALLRKITEAVTTYPPTHSMHNLTFYEKMLLYDPIVLEDLAAWLNTEGLKRVGVDDEVSYQ</sequence>
<evidence type="ECO:0000313" key="11">
    <source>
        <dbReference type="EMBL" id="CAF9918584.1"/>
    </source>
</evidence>
<comment type="subunit">
    <text evidence="9">Forms a heterodimer with SLX1.</text>
</comment>
<feature type="region of interest" description="Disordered" evidence="10">
    <location>
        <begin position="287"/>
        <end position="357"/>
    </location>
</feature>
<dbReference type="InterPro" id="IPR018574">
    <property type="entry name" value="Structure-sp_endonuc_su_Slx4"/>
</dbReference>
<evidence type="ECO:0000256" key="5">
    <source>
        <dbReference type="ARBA" id="ARBA00023172"/>
    </source>
</evidence>
<keyword evidence="11" id="KW-0378">Hydrolase</keyword>
<dbReference type="Pfam" id="PF09494">
    <property type="entry name" value="Slx4"/>
    <property type="match status" value="1"/>
</dbReference>
<comment type="similarity">
    <text evidence="2 9">Belongs to the SLX4 family.</text>
</comment>
<dbReference type="OrthoDB" id="5349119at2759"/>
<comment type="function">
    <text evidence="9">Regulatory subunit of the SLX1-SLX4 structure-specific endonuclease that resolves DNA secondary structures generated during DNA repair and recombination. Has endonuclease activity towards branched DNA substrates, introducing single-strand cuts in duplex DNA close to junctions with ss-DNA.</text>
</comment>
<dbReference type="InterPro" id="IPR027784">
    <property type="entry name" value="Slx4_ascomycetes"/>
</dbReference>
<feature type="compositionally biased region" description="Polar residues" evidence="10">
    <location>
        <begin position="338"/>
        <end position="357"/>
    </location>
</feature>
<evidence type="ECO:0000256" key="2">
    <source>
        <dbReference type="ARBA" id="ARBA00006661"/>
    </source>
</evidence>
<evidence type="ECO:0000256" key="4">
    <source>
        <dbReference type="ARBA" id="ARBA00022763"/>
    </source>
</evidence>
<dbReference type="GO" id="GO:0006260">
    <property type="term" value="P:DNA replication"/>
    <property type="evidence" value="ECO:0007669"/>
    <property type="project" value="InterPro"/>
</dbReference>
<dbReference type="GO" id="GO:0017108">
    <property type="term" value="F:5'-flap endonuclease activity"/>
    <property type="evidence" value="ECO:0007669"/>
    <property type="project" value="InterPro"/>
</dbReference>
<feature type="region of interest" description="Disordered" evidence="10">
    <location>
        <begin position="657"/>
        <end position="790"/>
    </location>
</feature>
<evidence type="ECO:0000256" key="9">
    <source>
        <dbReference type="HAMAP-Rule" id="MF_03110"/>
    </source>
</evidence>
<feature type="region of interest" description="Disordered" evidence="10">
    <location>
        <begin position="1"/>
        <end position="206"/>
    </location>
</feature>
<organism evidence="11 12">
    <name type="scientific">Heterodermia speciosa</name>
    <dbReference type="NCBI Taxonomy" id="116794"/>
    <lineage>
        <taxon>Eukaryota</taxon>
        <taxon>Fungi</taxon>
        <taxon>Dikarya</taxon>
        <taxon>Ascomycota</taxon>
        <taxon>Pezizomycotina</taxon>
        <taxon>Lecanoromycetes</taxon>
        <taxon>OSLEUM clade</taxon>
        <taxon>Lecanoromycetidae</taxon>
        <taxon>Caliciales</taxon>
        <taxon>Physciaceae</taxon>
        <taxon>Heterodermia</taxon>
    </lineage>
</organism>
<feature type="compositionally biased region" description="Basic and acidic residues" evidence="10">
    <location>
        <begin position="114"/>
        <end position="123"/>
    </location>
</feature>
<name>A0A8H3F7R4_9LECA</name>
<dbReference type="GO" id="GO:0033557">
    <property type="term" value="C:Slx1-Slx4 complex"/>
    <property type="evidence" value="ECO:0007669"/>
    <property type="project" value="UniProtKB-UniRule"/>
</dbReference>
<evidence type="ECO:0000256" key="10">
    <source>
        <dbReference type="SAM" id="MobiDB-lite"/>
    </source>
</evidence>
<evidence type="ECO:0000256" key="7">
    <source>
        <dbReference type="ARBA" id="ARBA00023242"/>
    </source>
</evidence>
<evidence type="ECO:0000256" key="3">
    <source>
        <dbReference type="ARBA" id="ARBA00022553"/>
    </source>
</evidence>
<comment type="caution">
    <text evidence="11">The sequence shown here is derived from an EMBL/GenBank/DDBJ whole genome shotgun (WGS) entry which is preliminary data.</text>
</comment>
<keyword evidence="3 9" id="KW-0597">Phosphoprotein</keyword>
<dbReference type="GO" id="GO:0006281">
    <property type="term" value="P:DNA repair"/>
    <property type="evidence" value="ECO:0007669"/>
    <property type="project" value="UniProtKB-UniRule"/>
</dbReference>
<comment type="subcellular location">
    <subcellularLocation>
        <location evidence="1 9">Nucleus</location>
    </subcellularLocation>
</comment>
<feature type="compositionally biased region" description="Polar residues" evidence="10">
    <location>
        <begin position="68"/>
        <end position="77"/>
    </location>
</feature>
<keyword evidence="5 9" id="KW-0233">DNA recombination</keyword>
<feature type="compositionally biased region" description="Basic residues" evidence="10">
    <location>
        <begin position="327"/>
        <end position="337"/>
    </location>
</feature>
<keyword evidence="4 9" id="KW-0227">DNA damage</keyword>
<dbReference type="AlphaFoldDB" id="A0A8H3F7R4"/>
<feature type="region of interest" description="Disordered" evidence="10">
    <location>
        <begin position="512"/>
        <end position="534"/>
    </location>
</feature>
<feature type="region of interest" description="Disordered" evidence="10">
    <location>
        <begin position="583"/>
        <end position="619"/>
    </location>
</feature>
<evidence type="ECO:0000256" key="1">
    <source>
        <dbReference type="ARBA" id="ARBA00004123"/>
    </source>
</evidence>
<comment type="PTM">
    <text evidence="9">Phosphorylated in response to DNA damage.</text>
</comment>
<feature type="compositionally biased region" description="Low complexity" evidence="10">
    <location>
        <begin position="28"/>
        <end position="42"/>
    </location>
</feature>
<evidence type="ECO:0000256" key="6">
    <source>
        <dbReference type="ARBA" id="ARBA00023204"/>
    </source>
</evidence>
<dbReference type="CDD" id="cd22999">
    <property type="entry name" value="SAP_SLX4"/>
    <property type="match status" value="1"/>
</dbReference>
<dbReference type="Proteomes" id="UP000664521">
    <property type="component" value="Unassembled WGS sequence"/>
</dbReference>
<feature type="compositionally biased region" description="Basic residues" evidence="10">
    <location>
        <begin position="588"/>
        <end position="599"/>
    </location>
</feature>
<evidence type="ECO:0000256" key="8">
    <source>
        <dbReference type="ARBA" id="ARBA00029496"/>
    </source>
</evidence>